<dbReference type="InterPro" id="IPR042099">
    <property type="entry name" value="ANL_N_sf"/>
</dbReference>
<dbReference type="GO" id="GO:0042372">
    <property type="term" value="P:phylloquinone biosynthetic process"/>
    <property type="evidence" value="ECO:0007669"/>
    <property type="project" value="EnsemblPlants"/>
</dbReference>
<dbReference type="Proteomes" id="UP000596660">
    <property type="component" value="Unplaced"/>
</dbReference>
<dbReference type="InterPro" id="IPR045851">
    <property type="entry name" value="AMP-bd_C_sf"/>
</dbReference>
<dbReference type="SUPFAM" id="SSF56801">
    <property type="entry name" value="Acetyl-CoA synthetase-like"/>
    <property type="match status" value="1"/>
</dbReference>
<feature type="domain" description="AMP-dependent synthetase/ligase" evidence="1">
    <location>
        <begin position="161"/>
        <end position="379"/>
    </location>
</feature>
<dbReference type="EnsemblPlants" id="AUR62029373-RA">
    <property type="protein sequence ID" value="AUR62029373-RA:cds"/>
    <property type="gene ID" value="AUR62029373"/>
</dbReference>
<dbReference type="GO" id="GO:0005777">
    <property type="term" value="C:peroxisome"/>
    <property type="evidence" value="ECO:0007669"/>
    <property type="project" value="EnsemblPlants"/>
</dbReference>
<dbReference type="OMA" id="TSSFFWI"/>
<protein>
    <recommendedName>
        <fullName evidence="5">4-coumarate--CoA ligase</fullName>
    </recommendedName>
</protein>
<evidence type="ECO:0008006" key="5">
    <source>
        <dbReference type="Google" id="ProtNLM"/>
    </source>
</evidence>
<dbReference type="Gene3D" id="3.40.50.12780">
    <property type="entry name" value="N-terminal domain of ligase-like"/>
    <property type="match status" value="1"/>
</dbReference>
<dbReference type="AlphaFoldDB" id="A0A803MHC1"/>
<sequence>MGVVYTCVPNALTYDYLIYGLCAQTSICQCLNRLLTLRRNSTVTISDERRKSGEQFVESVLSLARKLCQLGVCRGHIVAICAFNSDWYLEWLLAVAYIGGIVAPLNYRWSLEESKVALEVIQPAMIVTDDCCTWLSELQNGTMFCPRWHVRIGFHYWSSNGSTGKPKGVTISHGSLIVQSLAKIAIVGYTEDDVYLHTAPLCHIGGISSCLAMLMVGGCHVLLPKFEVKMAVKAIEEYHVTSFITVPTMLASLVFMIRHNESRKLDLTVKKILNGGGSLSIKLVEDAIRCFPTAKLLSAYGMTETCSSLTFITIYDPTVNNSNQNPKEISGIISNSVHPAGGVCVGKPAPHVELLIIKEESSHVGRIMTRGPHVMIRYWSQISAAVIDSGADWFDTGDSGHIDAHGNLWLVGRRNCCIKSGGENVYPEEVEVVLSQHPAITNVAVIGLPHPHLGEMVVACVQIRENWIWTDLKV</sequence>
<reference evidence="3" key="1">
    <citation type="journal article" date="2017" name="Nature">
        <title>The genome of Chenopodium quinoa.</title>
        <authorList>
            <person name="Jarvis D.E."/>
            <person name="Ho Y.S."/>
            <person name="Lightfoot D.J."/>
            <person name="Schmoeckel S.M."/>
            <person name="Li B."/>
            <person name="Borm T.J.A."/>
            <person name="Ohyanagi H."/>
            <person name="Mineta K."/>
            <person name="Michell C.T."/>
            <person name="Saber N."/>
            <person name="Kharbatia N.M."/>
            <person name="Rupper R.R."/>
            <person name="Sharp A.R."/>
            <person name="Dally N."/>
            <person name="Boughton B.A."/>
            <person name="Woo Y.H."/>
            <person name="Gao G."/>
            <person name="Schijlen E.G.W.M."/>
            <person name="Guo X."/>
            <person name="Momin A.A."/>
            <person name="Negrao S."/>
            <person name="Al-Babili S."/>
            <person name="Gehring C."/>
            <person name="Roessner U."/>
            <person name="Jung C."/>
            <person name="Murphy K."/>
            <person name="Arold S.T."/>
            <person name="Gojobori T."/>
            <person name="van der Linden C.G."/>
            <person name="van Loo E.N."/>
            <person name="Jellen E.N."/>
            <person name="Maughan P.J."/>
            <person name="Tester M."/>
        </authorList>
    </citation>
    <scope>NUCLEOTIDE SEQUENCE [LARGE SCALE GENOMIC DNA]</scope>
    <source>
        <strain evidence="3">cv. PI 614886</strain>
    </source>
</reference>
<proteinExistence type="predicted"/>
<evidence type="ECO:0000313" key="4">
    <source>
        <dbReference type="Proteomes" id="UP000596660"/>
    </source>
</evidence>
<dbReference type="GO" id="GO:0009507">
    <property type="term" value="C:chloroplast"/>
    <property type="evidence" value="ECO:0007669"/>
    <property type="project" value="EnsemblPlants"/>
</dbReference>
<reference evidence="3" key="2">
    <citation type="submission" date="2021-03" db="UniProtKB">
        <authorList>
            <consortium name="EnsemblPlants"/>
        </authorList>
    </citation>
    <scope>IDENTIFICATION</scope>
</reference>
<organism evidence="3 4">
    <name type="scientific">Chenopodium quinoa</name>
    <name type="common">Quinoa</name>
    <dbReference type="NCBI Taxonomy" id="63459"/>
    <lineage>
        <taxon>Eukaryota</taxon>
        <taxon>Viridiplantae</taxon>
        <taxon>Streptophyta</taxon>
        <taxon>Embryophyta</taxon>
        <taxon>Tracheophyta</taxon>
        <taxon>Spermatophyta</taxon>
        <taxon>Magnoliopsida</taxon>
        <taxon>eudicotyledons</taxon>
        <taxon>Gunneridae</taxon>
        <taxon>Pentapetalae</taxon>
        <taxon>Caryophyllales</taxon>
        <taxon>Chenopodiaceae</taxon>
        <taxon>Chenopodioideae</taxon>
        <taxon>Atripliceae</taxon>
        <taxon>Chenopodium</taxon>
    </lineage>
</organism>
<dbReference type="Pfam" id="PF13193">
    <property type="entry name" value="AMP-binding_C"/>
    <property type="match status" value="1"/>
</dbReference>
<name>A0A803MHC1_CHEQI</name>
<dbReference type="Gene3D" id="3.30.300.30">
    <property type="match status" value="1"/>
</dbReference>
<dbReference type="Gramene" id="AUR62029373-RA">
    <property type="protein sequence ID" value="AUR62029373-RA:cds"/>
    <property type="gene ID" value="AUR62029373"/>
</dbReference>
<evidence type="ECO:0000259" key="1">
    <source>
        <dbReference type="Pfam" id="PF00501"/>
    </source>
</evidence>
<dbReference type="InterPro" id="IPR025110">
    <property type="entry name" value="AMP-bd_C"/>
</dbReference>
<dbReference type="PANTHER" id="PTHR43201:SF32">
    <property type="entry name" value="2-SUCCINYLBENZOATE--COA LIGASE, CHLOROPLASTIC_PEROXISOMAL"/>
    <property type="match status" value="1"/>
</dbReference>
<accession>A0A803MHC1</accession>
<dbReference type="GO" id="GO:0031956">
    <property type="term" value="F:medium-chain fatty acid-CoA ligase activity"/>
    <property type="evidence" value="ECO:0007669"/>
    <property type="project" value="TreeGrafter"/>
</dbReference>
<dbReference type="InterPro" id="IPR000873">
    <property type="entry name" value="AMP-dep_synth/lig_dom"/>
</dbReference>
<feature type="domain" description="AMP-binding enzyme C-terminal" evidence="2">
    <location>
        <begin position="429"/>
        <end position="466"/>
    </location>
</feature>
<feature type="domain" description="AMP-dependent synthetase/ligase" evidence="1">
    <location>
        <begin position="40"/>
        <end position="130"/>
    </location>
</feature>
<keyword evidence="4" id="KW-1185">Reference proteome</keyword>
<dbReference type="PANTHER" id="PTHR43201">
    <property type="entry name" value="ACYL-COA SYNTHETASE"/>
    <property type="match status" value="1"/>
</dbReference>
<dbReference type="Pfam" id="PF00501">
    <property type="entry name" value="AMP-binding"/>
    <property type="match status" value="2"/>
</dbReference>
<evidence type="ECO:0000259" key="2">
    <source>
        <dbReference type="Pfam" id="PF13193"/>
    </source>
</evidence>
<dbReference type="GO" id="GO:0006631">
    <property type="term" value="P:fatty acid metabolic process"/>
    <property type="evidence" value="ECO:0007669"/>
    <property type="project" value="TreeGrafter"/>
</dbReference>
<evidence type="ECO:0000313" key="3">
    <source>
        <dbReference type="EnsemblPlants" id="AUR62029373-RA:cds"/>
    </source>
</evidence>